<dbReference type="InterPro" id="IPR024563">
    <property type="entry name" value="YqhR"/>
</dbReference>
<feature type="transmembrane region" description="Helical" evidence="1">
    <location>
        <begin position="64"/>
        <end position="89"/>
    </location>
</feature>
<dbReference type="AlphaFoldDB" id="A0A6M0P831"/>
<dbReference type="EMBL" id="JAAIWK010000012">
    <property type="protein sequence ID" value="NEY20060.1"/>
    <property type="molecule type" value="Genomic_DNA"/>
</dbReference>
<dbReference type="RefSeq" id="WP_025726731.1">
    <property type="nucleotide sequence ID" value="NZ_JAAIWK010000012.1"/>
</dbReference>
<reference evidence="2 3" key="1">
    <citation type="submission" date="2020-03" db="EMBL/GenBank/DDBJ databases">
        <title>Bacillus aquiflavi sp. nov., isolated from yellow water of strong flavor Chinese baijiu in Yibin region of China.</title>
        <authorList>
            <person name="Xie J."/>
        </authorList>
    </citation>
    <scope>NUCLEOTIDE SEQUENCE [LARGE SCALE GENOMIC DNA]</scope>
    <source>
        <strain evidence="2 3">Gsoil 114</strain>
    </source>
</reference>
<feature type="transmembrane region" description="Helical" evidence="1">
    <location>
        <begin position="96"/>
        <end position="118"/>
    </location>
</feature>
<dbReference type="Pfam" id="PF11085">
    <property type="entry name" value="YqhR"/>
    <property type="match status" value="1"/>
</dbReference>
<keyword evidence="1" id="KW-1133">Transmembrane helix</keyword>
<accession>A0A6M0P831</accession>
<name>A0A6M0P831_9BACI</name>
<keyword evidence="1" id="KW-0472">Membrane</keyword>
<gene>
    <name evidence="2" type="ORF">G4D61_08780</name>
</gene>
<keyword evidence="3" id="KW-1185">Reference proteome</keyword>
<protein>
    <recommendedName>
        <fullName evidence="4">Membrane protein YqhR</fullName>
    </recommendedName>
</protein>
<evidence type="ECO:0000313" key="3">
    <source>
        <dbReference type="Proteomes" id="UP000476934"/>
    </source>
</evidence>
<evidence type="ECO:0008006" key="4">
    <source>
        <dbReference type="Google" id="ProtNLM"/>
    </source>
</evidence>
<evidence type="ECO:0000256" key="1">
    <source>
        <dbReference type="SAM" id="Phobius"/>
    </source>
</evidence>
<organism evidence="2 3">
    <name type="scientific">Heyndrickxia ginsengihumi</name>
    <dbReference type="NCBI Taxonomy" id="363870"/>
    <lineage>
        <taxon>Bacteria</taxon>
        <taxon>Bacillati</taxon>
        <taxon>Bacillota</taxon>
        <taxon>Bacilli</taxon>
        <taxon>Bacillales</taxon>
        <taxon>Bacillaceae</taxon>
        <taxon>Heyndrickxia</taxon>
    </lineage>
</organism>
<keyword evidence="1" id="KW-0812">Transmembrane</keyword>
<feature type="transmembrane region" description="Helical" evidence="1">
    <location>
        <begin position="130"/>
        <end position="152"/>
    </location>
</feature>
<comment type="caution">
    <text evidence="2">The sequence shown here is derived from an EMBL/GenBank/DDBJ whole genome shotgun (WGS) entry which is preliminary data.</text>
</comment>
<sequence>MAFDRDKLKQQEHTLSFMQMVIITGFVGGVFWSAIAYCFHFLNFTSIEPNIILEPFTVGKWRTIWIGKIISIIAYGVISIGIAVIYYVVLKKFKSMWIGAIYGLALFAIVFFILNPIFPSMKPFWKLDLNTIITSCCIYILYGVFIGYSISFEQVQTEKFKKRMAEQQ</sequence>
<proteinExistence type="predicted"/>
<dbReference type="Proteomes" id="UP000476934">
    <property type="component" value="Unassembled WGS sequence"/>
</dbReference>
<feature type="transmembrane region" description="Helical" evidence="1">
    <location>
        <begin position="21"/>
        <end position="44"/>
    </location>
</feature>
<evidence type="ECO:0000313" key="2">
    <source>
        <dbReference type="EMBL" id="NEY20060.1"/>
    </source>
</evidence>